<evidence type="ECO:0000313" key="3">
    <source>
        <dbReference type="EMBL" id="PZQ10745.1"/>
    </source>
</evidence>
<evidence type="ECO:0000313" key="4">
    <source>
        <dbReference type="Proteomes" id="UP000249577"/>
    </source>
</evidence>
<dbReference type="GO" id="GO:0016757">
    <property type="term" value="F:glycosyltransferase activity"/>
    <property type="evidence" value="ECO:0007669"/>
    <property type="project" value="InterPro"/>
</dbReference>
<comment type="caution">
    <text evidence="3">The sequence shown here is derived from an EMBL/GenBank/DDBJ whole genome shotgun (WGS) entry which is preliminary data.</text>
</comment>
<dbReference type="EMBL" id="QFPN01000014">
    <property type="protein sequence ID" value="PZQ10745.1"/>
    <property type="molecule type" value="Genomic_DNA"/>
</dbReference>
<sequence>MRIGIIAHLKHPIGEPFAGGLETHTHLLASGLRRRGHDVTVFASDGSDLGVGVEPICQATAVAEVGLAEASDVAFFREHHAYLALMNELRGRRFDVIHNNSLHYLPVTMADAVATPMLTTLHTPPFCWLESGIRLCRSSRSTFVTVSDALRRLWSPIAPVKGVVLNGIDLNRFTFRERPAAEPYLAWLGRIVPEKGLHLAIDAARAAGMPLRIAGPVSDTDYFDREIRPRLGEDAIHLGHLDHAELASVVGGARALLFTPRWEEPYGLVAAEALACGTPIAAFARGAIAEIIDESCGVLAEPDDALALAEAALKAERLDRRACRLRAEHHCDAELMISVYERLYEHMAATEGAVTQIAPRLVAAE</sequence>
<dbReference type="Gene3D" id="3.40.50.2000">
    <property type="entry name" value="Glycogen Phosphorylase B"/>
    <property type="match status" value="2"/>
</dbReference>
<accession>A0A2W5K6Q2</accession>
<evidence type="ECO:0000259" key="2">
    <source>
        <dbReference type="Pfam" id="PF13439"/>
    </source>
</evidence>
<name>A0A2W5K6Q2_ANCNO</name>
<dbReference type="Pfam" id="PF00534">
    <property type="entry name" value="Glycos_transf_1"/>
    <property type="match status" value="1"/>
</dbReference>
<dbReference type="InterPro" id="IPR001296">
    <property type="entry name" value="Glyco_trans_1"/>
</dbReference>
<dbReference type="CDD" id="cd03802">
    <property type="entry name" value="GT4_AviGT4-like"/>
    <property type="match status" value="1"/>
</dbReference>
<protein>
    <submittedName>
        <fullName evidence="3">Glycosyltransferase family 4 protein</fullName>
    </submittedName>
</protein>
<dbReference type="InterPro" id="IPR028098">
    <property type="entry name" value="Glyco_trans_4-like_N"/>
</dbReference>
<dbReference type="PANTHER" id="PTHR12526:SF595">
    <property type="entry name" value="BLL5217 PROTEIN"/>
    <property type="match status" value="1"/>
</dbReference>
<proteinExistence type="predicted"/>
<dbReference type="Proteomes" id="UP000249577">
    <property type="component" value="Unassembled WGS sequence"/>
</dbReference>
<dbReference type="PANTHER" id="PTHR12526">
    <property type="entry name" value="GLYCOSYLTRANSFERASE"/>
    <property type="match status" value="1"/>
</dbReference>
<organism evidence="3 4">
    <name type="scientific">Ancylobacter novellus</name>
    <name type="common">Thiobacillus novellus</name>
    <dbReference type="NCBI Taxonomy" id="921"/>
    <lineage>
        <taxon>Bacteria</taxon>
        <taxon>Pseudomonadati</taxon>
        <taxon>Pseudomonadota</taxon>
        <taxon>Alphaproteobacteria</taxon>
        <taxon>Hyphomicrobiales</taxon>
        <taxon>Xanthobacteraceae</taxon>
        <taxon>Ancylobacter</taxon>
    </lineage>
</organism>
<evidence type="ECO:0000259" key="1">
    <source>
        <dbReference type="Pfam" id="PF00534"/>
    </source>
</evidence>
<dbReference type="SUPFAM" id="SSF53756">
    <property type="entry name" value="UDP-Glycosyltransferase/glycogen phosphorylase"/>
    <property type="match status" value="1"/>
</dbReference>
<gene>
    <name evidence="3" type="ORF">DI565_19390</name>
</gene>
<dbReference type="AlphaFoldDB" id="A0A2W5K6Q2"/>
<dbReference type="Pfam" id="PF13439">
    <property type="entry name" value="Glyco_transf_4"/>
    <property type="match status" value="1"/>
</dbReference>
<feature type="domain" description="Glycosyltransferase subfamily 4-like N-terminal" evidence="2">
    <location>
        <begin position="19"/>
        <end position="172"/>
    </location>
</feature>
<keyword evidence="3" id="KW-0808">Transferase</keyword>
<feature type="domain" description="Glycosyl transferase family 1" evidence="1">
    <location>
        <begin position="179"/>
        <end position="319"/>
    </location>
</feature>
<reference evidence="3 4" key="1">
    <citation type="submission" date="2017-08" db="EMBL/GenBank/DDBJ databases">
        <title>Infants hospitalized years apart are colonized by the same room-sourced microbial strains.</title>
        <authorList>
            <person name="Brooks B."/>
            <person name="Olm M.R."/>
            <person name="Firek B.A."/>
            <person name="Baker R."/>
            <person name="Thomas B.C."/>
            <person name="Morowitz M.J."/>
            <person name="Banfield J.F."/>
        </authorList>
    </citation>
    <scope>NUCLEOTIDE SEQUENCE [LARGE SCALE GENOMIC DNA]</scope>
    <source>
        <strain evidence="3">S2_005_003_R2_43</strain>
    </source>
</reference>